<comment type="caution">
    <text evidence="1">The sequence shown here is derived from an EMBL/GenBank/DDBJ whole genome shotgun (WGS) entry which is preliminary data.</text>
</comment>
<evidence type="ECO:0000313" key="2">
    <source>
        <dbReference type="Proteomes" id="UP000663852"/>
    </source>
</evidence>
<dbReference type="EMBL" id="CAJNOJ010000632">
    <property type="protein sequence ID" value="CAF1500364.1"/>
    <property type="molecule type" value="Genomic_DNA"/>
</dbReference>
<dbReference type="OrthoDB" id="10052994at2759"/>
<dbReference type="Proteomes" id="UP000663852">
    <property type="component" value="Unassembled WGS sequence"/>
</dbReference>
<proteinExistence type="predicted"/>
<accession>A0A815SYZ6</accession>
<reference evidence="1" key="1">
    <citation type="submission" date="2021-02" db="EMBL/GenBank/DDBJ databases">
        <authorList>
            <person name="Nowell W R."/>
        </authorList>
    </citation>
    <scope>NUCLEOTIDE SEQUENCE</scope>
</reference>
<gene>
    <name evidence="1" type="ORF">EDS130_LOCUS42592</name>
</gene>
<evidence type="ECO:0008006" key="3">
    <source>
        <dbReference type="Google" id="ProtNLM"/>
    </source>
</evidence>
<sequence length="621" mass="73221">MRVSGGCGGAGINKLILDIKQFQVYPNHSKMVDEINESIDIVVQVFNDNCDDNVDNGNKNEDQDTLCNYNNGDHLEDIEEVNKMSLVRVPEYRLNARPLYCIQKKDIRLIRQKFKEQNRLLLKTYKSNAMYSCTINEFESKISTFFTQTNAYDLIEELNTTVNPEYVGKHLDDQVDKVKMILDNLLEQQSINLMQYEEMKIMRSKVRLDYLFFLPDTRKSEVPVQPIMVSCQSPFANISRLLNRLIEPIYDQVALHDTFFKGSDAIQALETYKNENYLRSTTLFATLHANNILTVLHHEQAIEILERFLLDNVHSKEIQGISIETIIQLVRLLLDNQWFIYQNKLYRQIGGGGSGSPFMLLLVNIILYDWQKEFLIHLKQNNELFGRCFDEMFFTWNKSHDELTVFIHRMNMKNSLIQVQFTTGTQIDFLDTYIRFFIYDENEDDMELETQVNHESKAEPYALPYIQNLSSDMYSKLIRAALIRAALCCSDIHEFKQEQQYIVLSFTLNNFPIDFIMEHVMVFFLEFYTAEFDDDIYDQESYYELRQNVIKYDKKCVENRVKHHQQAHNYNLQYVSVSTKKSSFRSLKQNNQRYRKRFNGNSQSGFYLDIVGQPKYPENTK</sequence>
<dbReference type="PANTHER" id="PTHR21301:SF12">
    <property type="match status" value="1"/>
</dbReference>
<name>A0A815SYZ6_ADIRI</name>
<protein>
    <recommendedName>
        <fullName evidence="3">Reverse transcriptase domain-containing protein</fullName>
    </recommendedName>
</protein>
<evidence type="ECO:0000313" key="1">
    <source>
        <dbReference type="EMBL" id="CAF1500364.1"/>
    </source>
</evidence>
<dbReference type="AlphaFoldDB" id="A0A815SYZ6"/>
<organism evidence="1 2">
    <name type="scientific">Adineta ricciae</name>
    <name type="common">Rotifer</name>
    <dbReference type="NCBI Taxonomy" id="249248"/>
    <lineage>
        <taxon>Eukaryota</taxon>
        <taxon>Metazoa</taxon>
        <taxon>Spiralia</taxon>
        <taxon>Gnathifera</taxon>
        <taxon>Rotifera</taxon>
        <taxon>Eurotatoria</taxon>
        <taxon>Bdelloidea</taxon>
        <taxon>Adinetida</taxon>
        <taxon>Adinetidae</taxon>
        <taxon>Adineta</taxon>
    </lineage>
</organism>
<dbReference type="PANTHER" id="PTHR21301">
    <property type="entry name" value="REVERSE TRANSCRIPTASE"/>
    <property type="match status" value="1"/>
</dbReference>